<organism evidence="2">
    <name type="scientific">termite gut metagenome</name>
    <dbReference type="NCBI Taxonomy" id="433724"/>
    <lineage>
        <taxon>unclassified sequences</taxon>
        <taxon>metagenomes</taxon>
        <taxon>organismal metagenomes</taxon>
    </lineage>
</organism>
<protein>
    <submittedName>
        <fullName evidence="2">Serine/threonine-protein kinase AfsK</fullName>
        <ecNumber evidence="2">2.7.11.1</ecNumber>
    </submittedName>
</protein>
<sequence>YAINRKDGSVQWKYLQKGDSGESSPVVCSDKVIACSKNGFVSLLDAATGELLWEYDTGEQITASPAVIKDAFYILTAKGTLFCFGK</sequence>
<keyword evidence="2" id="KW-0418">Kinase</keyword>
<proteinExistence type="predicted"/>
<dbReference type="AlphaFoldDB" id="A0A5J4RK34"/>
<evidence type="ECO:0000313" key="2">
    <source>
        <dbReference type="EMBL" id="KAA6334257.1"/>
    </source>
</evidence>
<dbReference type="Gene3D" id="2.130.10.10">
    <property type="entry name" value="YVTN repeat-like/Quinoprotein amine dehydrogenase"/>
    <property type="match status" value="1"/>
</dbReference>
<gene>
    <name evidence="2" type="ORF">EZS27_017397</name>
</gene>
<dbReference type="SMART" id="SM00564">
    <property type="entry name" value="PQQ"/>
    <property type="match status" value="1"/>
</dbReference>
<evidence type="ECO:0000259" key="1">
    <source>
        <dbReference type="Pfam" id="PF13360"/>
    </source>
</evidence>
<accession>A0A5J4RK34</accession>
<dbReference type="Pfam" id="PF13360">
    <property type="entry name" value="PQQ_2"/>
    <property type="match status" value="1"/>
</dbReference>
<dbReference type="SUPFAM" id="SSF50998">
    <property type="entry name" value="Quinoprotein alcohol dehydrogenase-like"/>
    <property type="match status" value="1"/>
</dbReference>
<name>A0A5J4RK34_9ZZZZ</name>
<reference evidence="2" key="1">
    <citation type="submission" date="2019-03" db="EMBL/GenBank/DDBJ databases">
        <title>Single cell metagenomics reveals metabolic interactions within the superorganism composed of flagellate Streblomastix strix and complex community of Bacteroidetes bacteria on its surface.</title>
        <authorList>
            <person name="Treitli S.C."/>
            <person name="Kolisko M."/>
            <person name="Husnik F."/>
            <person name="Keeling P."/>
            <person name="Hampl V."/>
        </authorList>
    </citation>
    <scope>NUCLEOTIDE SEQUENCE</scope>
    <source>
        <strain evidence="2">STM</strain>
    </source>
</reference>
<dbReference type="EC" id="2.7.11.1" evidence="2"/>
<comment type="caution">
    <text evidence="2">The sequence shown here is derived from an EMBL/GenBank/DDBJ whole genome shotgun (WGS) entry which is preliminary data.</text>
</comment>
<feature type="non-terminal residue" evidence="2">
    <location>
        <position position="1"/>
    </location>
</feature>
<keyword evidence="2" id="KW-0808">Transferase</keyword>
<dbReference type="InterPro" id="IPR011047">
    <property type="entry name" value="Quinoprotein_ADH-like_sf"/>
</dbReference>
<dbReference type="InterPro" id="IPR018391">
    <property type="entry name" value="PQQ_b-propeller_rpt"/>
</dbReference>
<dbReference type="InterPro" id="IPR002372">
    <property type="entry name" value="PQQ_rpt_dom"/>
</dbReference>
<dbReference type="GO" id="GO:0004674">
    <property type="term" value="F:protein serine/threonine kinase activity"/>
    <property type="evidence" value="ECO:0007669"/>
    <property type="project" value="UniProtKB-EC"/>
</dbReference>
<feature type="domain" description="Pyrrolo-quinoline quinone repeat" evidence="1">
    <location>
        <begin position="2"/>
        <end position="82"/>
    </location>
</feature>
<dbReference type="EMBL" id="SNRY01001017">
    <property type="protein sequence ID" value="KAA6334257.1"/>
    <property type="molecule type" value="Genomic_DNA"/>
</dbReference>
<dbReference type="InterPro" id="IPR015943">
    <property type="entry name" value="WD40/YVTN_repeat-like_dom_sf"/>
</dbReference>